<comment type="caution">
    <text evidence="1">The sequence shown here is derived from an EMBL/GenBank/DDBJ whole genome shotgun (WGS) entry which is preliminary data.</text>
</comment>
<dbReference type="EMBL" id="NGMM01000009">
    <property type="protein sequence ID" value="OTP09833.1"/>
    <property type="molecule type" value="Genomic_DNA"/>
</dbReference>
<reference evidence="1" key="1">
    <citation type="submission" date="2017-05" db="EMBL/GenBank/DDBJ databases">
        <title>The Genome Sequence of Enterococcus sp. 9E7_DIV0242.</title>
        <authorList>
            <consortium name="The Broad Institute Genomics Platform"/>
            <consortium name="The Broad Institute Genomic Center for Infectious Diseases"/>
            <person name="Earl A."/>
            <person name="Manson A."/>
            <person name="Schwartman J."/>
            <person name="Gilmore M."/>
            <person name="Abouelleil A."/>
            <person name="Cao P."/>
            <person name="Chapman S."/>
            <person name="Cusick C."/>
            <person name="Shea T."/>
            <person name="Young S."/>
            <person name="Neafsey D."/>
            <person name="Nusbaum C."/>
            <person name="Birren B."/>
        </authorList>
    </citation>
    <scope>NUCLEOTIDE SEQUENCE [LARGE SCALE GENOMIC DNA]</scope>
    <source>
        <strain evidence="1">9E7_DIV0242</strain>
    </source>
</reference>
<sequence>MNLIGRLSIAVSYTHLDVYESTTLHRFTIKTDEFDRTPIYSDSFIHI</sequence>
<dbReference type="AlphaFoldDB" id="A0A242JYQ9"/>
<organism evidence="1">
    <name type="scientific">Candidatus Enterococcus clewellii</name>
    <dbReference type="NCBI Taxonomy" id="1834193"/>
    <lineage>
        <taxon>Bacteria</taxon>
        <taxon>Bacillati</taxon>
        <taxon>Bacillota</taxon>
        <taxon>Bacilli</taxon>
        <taxon>Lactobacillales</taxon>
        <taxon>Enterococcaceae</taxon>
        <taxon>Enterococcus</taxon>
    </lineage>
</organism>
<accession>A0A242JYQ9</accession>
<gene>
    <name evidence="1" type="ORF">A5888_004029</name>
</gene>
<evidence type="ECO:0000313" key="1">
    <source>
        <dbReference type="EMBL" id="OTP09833.1"/>
    </source>
</evidence>
<proteinExistence type="predicted"/>
<name>A0A242JYQ9_9ENTE</name>
<protein>
    <submittedName>
        <fullName evidence="1">Uncharacterized protein</fullName>
    </submittedName>
</protein>